<keyword evidence="2" id="KW-1003">Cell membrane</keyword>
<dbReference type="Gene3D" id="1.20.1640.10">
    <property type="entry name" value="Multidrug efflux transporter AcrB transmembrane domain"/>
    <property type="match status" value="1"/>
</dbReference>
<feature type="transmembrane region" description="Helical" evidence="7">
    <location>
        <begin position="274"/>
        <end position="295"/>
    </location>
</feature>
<evidence type="ECO:0000256" key="1">
    <source>
        <dbReference type="ARBA" id="ARBA00004651"/>
    </source>
</evidence>
<feature type="transmembrane region" description="Helical" evidence="7">
    <location>
        <begin position="166"/>
        <end position="186"/>
    </location>
</feature>
<comment type="subcellular location">
    <subcellularLocation>
        <location evidence="1">Cell membrane</location>
        <topology evidence="1">Multi-pass membrane protein</topology>
    </subcellularLocation>
</comment>
<keyword evidence="4 7" id="KW-1133">Transmembrane helix</keyword>
<keyword evidence="10" id="KW-1185">Reference proteome</keyword>
<feature type="transmembrane region" description="Helical" evidence="7">
    <location>
        <begin position="193"/>
        <end position="214"/>
    </location>
</feature>
<keyword evidence="5 7" id="KW-0472">Membrane</keyword>
<feature type="transmembrane region" description="Helical" evidence="7">
    <location>
        <begin position="301"/>
        <end position="323"/>
    </location>
</feature>
<feature type="transmembrane region" description="Helical" evidence="7">
    <location>
        <begin position="234"/>
        <end position="253"/>
    </location>
</feature>
<evidence type="ECO:0000256" key="3">
    <source>
        <dbReference type="ARBA" id="ARBA00022692"/>
    </source>
</evidence>
<evidence type="ECO:0000256" key="2">
    <source>
        <dbReference type="ARBA" id="ARBA00022475"/>
    </source>
</evidence>
<sequence>MGTARAALTAVAGLAALTVIAIPALSMRLGLPDGSSEAQDSTQYQAYKLVEDKFGAGLNGPLLVTAQLPGAVDGNDLLAAQARVGNVLLDQRDVAAVAPIGQSADKTLLAYQVVPEGGPNSESTAQLVRDLRGLSPLTGGVQLGVAGSASGNIDISKQLADALPRYLAVVLGLSLLILIFVFRSILVPLTATLGFVLSLFATFGGITAIFQWGWLGAVFGVHDPGPVLSFLPTILIGILFGLAMDYQLFLVSGMREAYAHGAPARLAVRQGVHAGRIVVVAAAIIMISVFGGFIFSQTTMIRSLGFGLAFGVLADAFLIRMLLIPAVMHLLGRSAWWIPRWLDRILPNVDVEGAALERSHPVPHASADPADRSPVTTAP</sequence>
<name>A0ABV6P429_9ACTN</name>
<dbReference type="EMBL" id="JBHLUE010000026">
    <property type="protein sequence ID" value="MFC0567779.1"/>
    <property type="molecule type" value="Genomic_DNA"/>
</dbReference>
<evidence type="ECO:0000256" key="4">
    <source>
        <dbReference type="ARBA" id="ARBA00022989"/>
    </source>
</evidence>
<dbReference type="PANTHER" id="PTHR33406:SF13">
    <property type="entry name" value="MEMBRANE PROTEIN YDFJ"/>
    <property type="match status" value="1"/>
</dbReference>
<reference evidence="9 10" key="1">
    <citation type="submission" date="2024-09" db="EMBL/GenBank/DDBJ databases">
        <authorList>
            <person name="Sun Q."/>
            <person name="Mori K."/>
        </authorList>
    </citation>
    <scope>NUCLEOTIDE SEQUENCE [LARGE SCALE GENOMIC DNA]</scope>
    <source>
        <strain evidence="9 10">TBRC 2205</strain>
    </source>
</reference>
<evidence type="ECO:0000313" key="10">
    <source>
        <dbReference type="Proteomes" id="UP001589894"/>
    </source>
</evidence>
<evidence type="ECO:0000256" key="6">
    <source>
        <dbReference type="SAM" id="MobiDB-lite"/>
    </source>
</evidence>
<evidence type="ECO:0000313" key="9">
    <source>
        <dbReference type="EMBL" id="MFC0567779.1"/>
    </source>
</evidence>
<feature type="region of interest" description="Disordered" evidence="6">
    <location>
        <begin position="360"/>
        <end position="379"/>
    </location>
</feature>
<dbReference type="PANTHER" id="PTHR33406">
    <property type="entry name" value="MEMBRANE PROTEIN MJ1562-RELATED"/>
    <property type="match status" value="1"/>
</dbReference>
<evidence type="ECO:0000256" key="5">
    <source>
        <dbReference type="ARBA" id="ARBA00023136"/>
    </source>
</evidence>
<comment type="caution">
    <text evidence="9">The sequence shown here is derived from an EMBL/GenBank/DDBJ whole genome shotgun (WGS) entry which is preliminary data.</text>
</comment>
<dbReference type="Proteomes" id="UP001589894">
    <property type="component" value="Unassembled WGS sequence"/>
</dbReference>
<proteinExistence type="predicted"/>
<organism evidence="9 10">
    <name type="scientific">Plantactinospora siamensis</name>
    <dbReference type="NCBI Taxonomy" id="555372"/>
    <lineage>
        <taxon>Bacteria</taxon>
        <taxon>Bacillati</taxon>
        <taxon>Actinomycetota</taxon>
        <taxon>Actinomycetes</taxon>
        <taxon>Micromonosporales</taxon>
        <taxon>Micromonosporaceae</taxon>
        <taxon>Plantactinospora</taxon>
    </lineage>
</organism>
<dbReference type="InterPro" id="IPR004869">
    <property type="entry name" value="MMPL_dom"/>
</dbReference>
<keyword evidence="3 7" id="KW-0812">Transmembrane</keyword>
<accession>A0ABV6P429</accession>
<evidence type="ECO:0000259" key="8">
    <source>
        <dbReference type="Pfam" id="PF03176"/>
    </source>
</evidence>
<dbReference type="SUPFAM" id="SSF82866">
    <property type="entry name" value="Multidrug efflux transporter AcrB transmembrane domain"/>
    <property type="match status" value="1"/>
</dbReference>
<evidence type="ECO:0000256" key="7">
    <source>
        <dbReference type="SAM" id="Phobius"/>
    </source>
</evidence>
<dbReference type="Pfam" id="PF03176">
    <property type="entry name" value="MMPL"/>
    <property type="match status" value="1"/>
</dbReference>
<dbReference type="RefSeq" id="WP_377343121.1">
    <property type="nucleotide sequence ID" value="NZ_JBHLUE010000026.1"/>
</dbReference>
<protein>
    <submittedName>
        <fullName evidence="9">MMPL family transporter</fullName>
    </submittedName>
</protein>
<dbReference type="InterPro" id="IPR050545">
    <property type="entry name" value="Mycobact_MmpL"/>
</dbReference>
<feature type="domain" description="Membrane transport protein MMPL" evidence="8">
    <location>
        <begin position="80"/>
        <end position="339"/>
    </location>
</feature>
<gene>
    <name evidence="9" type="ORF">ACFFHU_27020</name>
</gene>